<feature type="compositionally biased region" description="Polar residues" evidence="1">
    <location>
        <begin position="276"/>
        <end position="288"/>
    </location>
</feature>
<keyword evidence="4" id="KW-1185">Reference proteome</keyword>
<dbReference type="OrthoDB" id="10059875at2759"/>
<dbReference type="EMBL" id="MU003794">
    <property type="protein sequence ID" value="KAF2720987.1"/>
    <property type="molecule type" value="Genomic_DNA"/>
</dbReference>
<evidence type="ECO:0000313" key="3">
    <source>
        <dbReference type="EMBL" id="KAF2720987.1"/>
    </source>
</evidence>
<dbReference type="Gene3D" id="3.40.50.1100">
    <property type="match status" value="2"/>
</dbReference>
<proteinExistence type="predicted"/>
<sequence length="418" mass="44882">MATYQVEHLSTDARFSRPYTLFNPHFEPSTVVSNIPIPSAPAEAFHKQLPHYGETQLHSLNSLAQTLGFAHVFLKDESTRFGLPSFKILGASWAIYRALCKHLKLPQDPSSTTFDDLRSAIIAANQDSSSPVRLVTCSEGNWGRACARMASYLSLPCDLYVPAYMSEFTKDLIRNEGANIHVVNTGPGGGTYDDAIAAVEAASEEAGAILVLDTSWEGFEEIPGWVTEGYGTMLAETDRQVGVAVGNEKAKSADVVFCSVGVGSWAHAVAEHYHPLSQSTRQQDNLQGGPQGAKTKFFTVEPDTAASLKESLHIGRLTSIETGNTIMCGMNCGTPSAIAWKVLRQSVFAAIAVTDQESHAEVEGLRATGVNAGPCGAANVAALKRAVEDGMLGSREERAGKVAVLFSTEGWREYALPQ</sequence>
<name>A0A9P4UM94_9PEZI</name>
<protein>
    <submittedName>
        <fullName evidence="3">Tryptophan synthase beta subunit-like PLP-dependent enzyme</fullName>
    </submittedName>
</protein>
<feature type="domain" description="Tryptophan synthase beta chain-like PALP" evidence="2">
    <location>
        <begin position="50"/>
        <end position="395"/>
    </location>
</feature>
<dbReference type="SUPFAM" id="SSF53686">
    <property type="entry name" value="Tryptophan synthase beta subunit-like PLP-dependent enzymes"/>
    <property type="match status" value="1"/>
</dbReference>
<dbReference type="PANTHER" id="PTHR42937">
    <property type="match status" value="1"/>
</dbReference>
<evidence type="ECO:0000313" key="4">
    <source>
        <dbReference type="Proteomes" id="UP000799441"/>
    </source>
</evidence>
<feature type="region of interest" description="Disordered" evidence="1">
    <location>
        <begin position="276"/>
        <end position="295"/>
    </location>
</feature>
<gene>
    <name evidence="3" type="ORF">K431DRAFT_269518</name>
</gene>
<accession>A0A9P4UM94</accession>
<dbReference type="Proteomes" id="UP000799441">
    <property type="component" value="Unassembled WGS sequence"/>
</dbReference>
<dbReference type="Pfam" id="PF00291">
    <property type="entry name" value="PALP"/>
    <property type="match status" value="1"/>
</dbReference>
<dbReference type="InterPro" id="IPR036052">
    <property type="entry name" value="TrpB-like_PALP_sf"/>
</dbReference>
<dbReference type="AlphaFoldDB" id="A0A9P4UM94"/>
<reference evidence="3" key="1">
    <citation type="journal article" date="2020" name="Stud. Mycol.">
        <title>101 Dothideomycetes genomes: a test case for predicting lifestyles and emergence of pathogens.</title>
        <authorList>
            <person name="Haridas S."/>
            <person name="Albert R."/>
            <person name="Binder M."/>
            <person name="Bloem J."/>
            <person name="Labutti K."/>
            <person name="Salamov A."/>
            <person name="Andreopoulos B."/>
            <person name="Baker S."/>
            <person name="Barry K."/>
            <person name="Bills G."/>
            <person name="Bluhm B."/>
            <person name="Cannon C."/>
            <person name="Castanera R."/>
            <person name="Culley D."/>
            <person name="Daum C."/>
            <person name="Ezra D."/>
            <person name="Gonzalez J."/>
            <person name="Henrissat B."/>
            <person name="Kuo A."/>
            <person name="Liang C."/>
            <person name="Lipzen A."/>
            <person name="Lutzoni F."/>
            <person name="Magnuson J."/>
            <person name="Mondo S."/>
            <person name="Nolan M."/>
            <person name="Ohm R."/>
            <person name="Pangilinan J."/>
            <person name="Park H.-J."/>
            <person name="Ramirez L."/>
            <person name="Alfaro M."/>
            <person name="Sun H."/>
            <person name="Tritt A."/>
            <person name="Yoshinaga Y."/>
            <person name="Zwiers L.-H."/>
            <person name="Turgeon B."/>
            <person name="Goodwin S."/>
            <person name="Spatafora J."/>
            <person name="Crous P."/>
            <person name="Grigoriev I."/>
        </authorList>
    </citation>
    <scope>NUCLEOTIDE SEQUENCE</scope>
    <source>
        <strain evidence="3">CBS 116435</strain>
    </source>
</reference>
<dbReference type="InterPro" id="IPR001926">
    <property type="entry name" value="TrpB-like_PALP"/>
</dbReference>
<evidence type="ECO:0000256" key="1">
    <source>
        <dbReference type="SAM" id="MobiDB-lite"/>
    </source>
</evidence>
<evidence type="ECO:0000259" key="2">
    <source>
        <dbReference type="Pfam" id="PF00291"/>
    </source>
</evidence>
<dbReference type="PANTHER" id="PTHR42937:SF1">
    <property type="entry name" value="DIAMINOPROPIONATE AMMONIA-LYASE"/>
    <property type="match status" value="1"/>
</dbReference>
<organism evidence="3 4">
    <name type="scientific">Polychaeton citri CBS 116435</name>
    <dbReference type="NCBI Taxonomy" id="1314669"/>
    <lineage>
        <taxon>Eukaryota</taxon>
        <taxon>Fungi</taxon>
        <taxon>Dikarya</taxon>
        <taxon>Ascomycota</taxon>
        <taxon>Pezizomycotina</taxon>
        <taxon>Dothideomycetes</taxon>
        <taxon>Dothideomycetidae</taxon>
        <taxon>Capnodiales</taxon>
        <taxon>Capnodiaceae</taxon>
        <taxon>Polychaeton</taxon>
    </lineage>
</organism>
<comment type="caution">
    <text evidence="3">The sequence shown here is derived from an EMBL/GenBank/DDBJ whole genome shotgun (WGS) entry which is preliminary data.</text>
</comment>